<gene>
    <name evidence="4" type="ORF">SY1_13450</name>
</gene>
<keyword evidence="2" id="KW-0472">Membrane</keyword>
<dbReference type="Gene3D" id="3.40.50.720">
    <property type="entry name" value="NAD(P)-binding Rossmann-like Domain"/>
    <property type="match status" value="1"/>
</dbReference>
<dbReference type="Proteomes" id="UP000008957">
    <property type="component" value="Chromosome"/>
</dbReference>
<organism evidence="4 5">
    <name type="scientific">Fretibacterium fastidiosum</name>
    <dbReference type="NCBI Taxonomy" id="651822"/>
    <lineage>
        <taxon>Bacteria</taxon>
        <taxon>Thermotogati</taxon>
        <taxon>Synergistota</taxon>
        <taxon>Synergistia</taxon>
        <taxon>Synergistales</taxon>
        <taxon>Aminobacteriaceae</taxon>
        <taxon>Fretibacterium</taxon>
    </lineage>
</organism>
<dbReference type="AlphaFoldDB" id="A0AB94IXH7"/>
<dbReference type="InterPro" id="IPR050721">
    <property type="entry name" value="Trk_Ktr_HKT_K-transport"/>
</dbReference>
<keyword evidence="2" id="KW-1133">Transmembrane helix</keyword>
<name>A0AB94IXH7_9BACT</name>
<dbReference type="EMBL" id="FP929056">
    <property type="protein sequence ID" value="CBL28441.1"/>
    <property type="molecule type" value="Genomic_DNA"/>
</dbReference>
<evidence type="ECO:0000259" key="3">
    <source>
        <dbReference type="PROSITE" id="PS51201"/>
    </source>
</evidence>
<dbReference type="InterPro" id="IPR036291">
    <property type="entry name" value="NAD(P)-bd_dom_sf"/>
</dbReference>
<dbReference type="Pfam" id="PF07885">
    <property type="entry name" value="Ion_trans_2"/>
    <property type="match status" value="1"/>
</dbReference>
<dbReference type="InterPro" id="IPR013099">
    <property type="entry name" value="K_chnl_dom"/>
</dbReference>
<reference evidence="4 5" key="2">
    <citation type="submission" date="2010-03" db="EMBL/GenBank/DDBJ databases">
        <authorList>
            <person name="Pajon A."/>
        </authorList>
    </citation>
    <scope>NUCLEOTIDE SEQUENCE [LARGE SCALE GENOMIC DNA]</scope>
    <source>
        <strain evidence="4 5">SGP1</strain>
    </source>
</reference>
<dbReference type="KEGG" id="sbr:SY1_13450"/>
<dbReference type="GO" id="GO:0005886">
    <property type="term" value="C:plasma membrane"/>
    <property type="evidence" value="ECO:0007669"/>
    <property type="project" value="UniProtKB-SubCell"/>
</dbReference>
<dbReference type="PANTHER" id="PTHR43833">
    <property type="entry name" value="POTASSIUM CHANNEL PROTEIN 2-RELATED-RELATED"/>
    <property type="match status" value="1"/>
</dbReference>
<dbReference type="PROSITE" id="PS51201">
    <property type="entry name" value="RCK_N"/>
    <property type="match status" value="1"/>
</dbReference>
<reference evidence="5" key="1">
    <citation type="submission" date="2010-03" db="EMBL/GenBank/DDBJ databases">
        <title>The genome sequence of Synergistetes sp. SGP1.</title>
        <authorList>
            <consortium name="metaHIT consortium -- http://www.metahit.eu/"/>
            <person name="Pajon A."/>
            <person name="Turner K."/>
            <person name="Parkhill J."/>
            <person name="Wade W."/>
            <person name="Vartoukian S."/>
        </authorList>
    </citation>
    <scope>NUCLEOTIDE SEQUENCE [LARGE SCALE GENOMIC DNA]</scope>
    <source>
        <strain evidence="5">SGP1</strain>
    </source>
</reference>
<dbReference type="InterPro" id="IPR003148">
    <property type="entry name" value="RCK_N"/>
</dbReference>
<accession>A0AB94IXH7</accession>
<dbReference type="SUPFAM" id="SSF81324">
    <property type="entry name" value="Voltage-gated potassium channels"/>
    <property type="match status" value="1"/>
</dbReference>
<protein>
    <submittedName>
        <fullName evidence="4">K+ transport systems, NAD-binding component</fullName>
    </submittedName>
</protein>
<evidence type="ECO:0000313" key="4">
    <source>
        <dbReference type="EMBL" id="CBL28441.1"/>
    </source>
</evidence>
<evidence type="ECO:0000313" key="5">
    <source>
        <dbReference type="Proteomes" id="UP000008957"/>
    </source>
</evidence>
<evidence type="ECO:0000256" key="2">
    <source>
        <dbReference type="SAM" id="Phobius"/>
    </source>
</evidence>
<dbReference type="Gene3D" id="1.10.287.70">
    <property type="match status" value="1"/>
</dbReference>
<dbReference type="PANTHER" id="PTHR43833:SF9">
    <property type="entry name" value="POTASSIUM CHANNEL PROTEIN YUGO-RELATED"/>
    <property type="match status" value="1"/>
</dbReference>
<sequence length="353" mass="39083">MSVRFTKTVKNAKRGIALSRKFKHRFLGAAAILLLLLTLATLLVWWQEDGLKGSFWGAFWSVLFTLIGQGEFASHPQTFVGRIIVFFLSIFGVALFGVVFAEVMQRLINSRLKEMLGMSTCKFQGHAVICGWNTRGPYLVRQLMASGSEIAVVAEERPTGLHADVFFVQGNPSDRDSLLKAGVERARAAVILWDPKFGDDDSRAILTGLAVESSAPEIYSVMELHNPENERYARYAHVDDILYTDSLIADITGICTHFEGISSFIKDILSTSDDGHSFASFDVPPEFEGRTMEELFAHFRAQGTLPVGVIVPPAEDREALVSQWISHVDPPLDGIVSLPMKAVCIRRNAHGRV</sequence>
<dbReference type="SUPFAM" id="SSF51735">
    <property type="entry name" value="NAD(P)-binding Rossmann-fold domains"/>
    <property type="match status" value="1"/>
</dbReference>
<comment type="subcellular location">
    <subcellularLocation>
        <location evidence="1">Cell membrane</location>
        <topology evidence="1">Multi-pass membrane protein</topology>
    </subcellularLocation>
</comment>
<evidence type="ECO:0000256" key="1">
    <source>
        <dbReference type="ARBA" id="ARBA00004651"/>
    </source>
</evidence>
<keyword evidence="5" id="KW-1185">Reference proteome</keyword>
<feature type="transmembrane region" description="Helical" evidence="2">
    <location>
        <begin position="53"/>
        <end position="72"/>
    </location>
</feature>
<feature type="transmembrane region" description="Helical" evidence="2">
    <location>
        <begin position="26"/>
        <end position="47"/>
    </location>
</feature>
<dbReference type="Pfam" id="PF02254">
    <property type="entry name" value="TrkA_N"/>
    <property type="match status" value="1"/>
</dbReference>
<feature type="transmembrane region" description="Helical" evidence="2">
    <location>
        <begin position="79"/>
        <end position="101"/>
    </location>
</feature>
<proteinExistence type="predicted"/>
<dbReference type="GO" id="GO:0006813">
    <property type="term" value="P:potassium ion transport"/>
    <property type="evidence" value="ECO:0007669"/>
    <property type="project" value="InterPro"/>
</dbReference>
<feature type="domain" description="RCK N-terminal" evidence="3">
    <location>
        <begin position="124"/>
        <end position="242"/>
    </location>
</feature>
<keyword evidence="2" id="KW-0812">Transmembrane</keyword>